<dbReference type="Pfam" id="PF13280">
    <property type="entry name" value="WYL"/>
    <property type="match status" value="1"/>
</dbReference>
<dbReference type="PANTHER" id="PTHR34580">
    <property type="match status" value="1"/>
</dbReference>
<evidence type="ECO:0000313" key="5">
    <source>
        <dbReference type="Proteomes" id="UP000035709"/>
    </source>
</evidence>
<dbReference type="PIRSF" id="PIRSF016838">
    <property type="entry name" value="PafC"/>
    <property type="match status" value="1"/>
</dbReference>
<dbReference type="InterPro" id="IPR051534">
    <property type="entry name" value="CBASS_pafABC_assoc_protein"/>
</dbReference>
<dbReference type="PROSITE" id="PS52050">
    <property type="entry name" value="WYL"/>
    <property type="match status" value="1"/>
</dbReference>
<dbReference type="RefSeq" id="WP_060459391.1">
    <property type="nucleotide sequence ID" value="NZ_AP014808.1"/>
</dbReference>
<dbReference type="Pfam" id="PF08279">
    <property type="entry name" value="HTH_11"/>
    <property type="match status" value="1"/>
</dbReference>
<dbReference type="InterPro" id="IPR013196">
    <property type="entry name" value="HTH_11"/>
</dbReference>
<evidence type="ECO:0000313" key="4">
    <source>
        <dbReference type="EMBL" id="BAQ57127.1"/>
    </source>
</evidence>
<dbReference type="PATRIC" id="fig|1600.4.peg.753"/>
<evidence type="ECO:0000259" key="2">
    <source>
        <dbReference type="Pfam" id="PF13280"/>
    </source>
</evidence>
<dbReference type="PANTHER" id="PTHR34580:SF1">
    <property type="entry name" value="PROTEIN PAFC"/>
    <property type="match status" value="1"/>
</dbReference>
<dbReference type="InterPro" id="IPR026881">
    <property type="entry name" value="WYL_dom"/>
</dbReference>
<reference evidence="4 5" key="1">
    <citation type="submission" date="2015-03" db="EMBL/GenBank/DDBJ databases">
        <title>Complete genome sequence of Lactobacillus acetotolerans NBRC 13120.</title>
        <authorList>
            <person name="Toh H."/>
            <person name="Morita H."/>
            <person name="Fujita N."/>
        </authorList>
    </citation>
    <scope>NUCLEOTIDE SEQUENCE [LARGE SCALE GENOMIC DNA]</scope>
    <source>
        <strain evidence="4 5">NBRC 13120</strain>
    </source>
</reference>
<dbReference type="OrthoDB" id="9815009at2"/>
<feature type="domain" description="WYL" evidence="2">
    <location>
        <begin position="131"/>
        <end position="198"/>
    </location>
</feature>
<dbReference type="InterPro" id="IPR028349">
    <property type="entry name" value="PafC-like"/>
</dbReference>
<protein>
    <submittedName>
        <fullName evidence="4">Transcriptional regulator</fullName>
    </submittedName>
</protein>
<gene>
    <name evidence="4" type="ORF">LBAT_0738</name>
</gene>
<feature type="domain" description="Helix-turn-helix type 11" evidence="1">
    <location>
        <begin position="5"/>
        <end position="59"/>
    </location>
</feature>
<sequence>MSKSRLFGIIYYLLNNKKSTTATGLAKVFEVSTRTIYRDIDTLSTMGIPIYTEAGRNGGIHLLSNFTLNKVLLSKEEQNSLLLALKVLKQINPKINSQSFLKLQSLFKNSFDDWLEVDFSNWHQTNNNAQTFTLLKSAILNQRQIKFNYIKANGRLEKRRCDPFKLIFKAQAWYLQGFYLTRNEFRTFKINRMSSIKILKQTFSSKSVPKIPKINLQEQTIHLRLLFSERIRYRVYDEFNHHDIHSGDDGTVVVDTDLPNEGWLIRYLLSFGKYIKILSPKSIKSKMKQELNEIYRNI</sequence>
<dbReference type="Gene3D" id="1.10.10.10">
    <property type="entry name" value="Winged helix-like DNA-binding domain superfamily/Winged helix DNA-binding domain"/>
    <property type="match status" value="1"/>
</dbReference>
<dbReference type="SUPFAM" id="SSF46785">
    <property type="entry name" value="Winged helix' DNA-binding domain"/>
    <property type="match status" value="1"/>
</dbReference>
<evidence type="ECO:0000259" key="1">
    <source>
        <dbReference type="Pfam" id="PF08279"/>
    </source>
</evidence>
<name>A0A0D6A2S4_9LACO</name>
<dbReference type="InterPro" id="IPR036388">
    <property type="entry name" value="WH-like_DNA-bd_sf"/>
</dbReference>
<feature type="domain" description="WCX" evidence="3">
    <location>
        <begin position="220"/>
        <end position="294"/>
    </location>
</feature>
<accession>A0A0D6A2S4</accession>
<dbReference type="KEGG" id="lae:LBAT_0738"/>
<dbReference type="InterPro" id="IPR036390">
    <property type="entry name" value="WH_DNA-bd_sf"/>
</dbReference>
<dbReference type="Proteomes" id="UP000035709">
    <property type="component" value="Chromosome"/>
</dbReference>
<keyword evidence="5" id="KW-1185">Reference proteome</keyword>
<dbReference type="Pfam" id="PF25583">
    <property type="entry name" value="WCX"/>
    <property type="match status" value="1"/>
</dbReference>
<proteinExistence type="predicted"/>
<evidence type="ECO:0000259" key="3">
    <source>
        <dbReference type="Pfam" id="PF25583"/>
    </source>
</evidence>
<dbReference type="EMBL" id="AP014808">
    <property type="protein sequence ID" value="BAQ57127.1"/>
    <property type="molecule type" value="Genomic_DNA"/>
</dbReference>
<organism evidence="4 5">
    <name type="scientific">Lactobacillus acetotolerans</name>
    <dbReference type="NCBI Taxonomy" id="1600"/>
    <lineage>
        <taxon>Bacteria</taxon>
        <taxon>Bacillati</taxon>
        <taxon>Bacillota</taxon>
        <taxon>Bacilli</taxon>
        <taxon>Lactobacillales</taxon>
        <taxon>Lactobacillaceae</taxon>
        <taxon>Lactobacillus</taxon>
    </lineage>
</organism>
<dbReference type="AlphaFoldDB" id="A0A0D6A2S4"/>
<dbReference type="InterPro" id="IPR057727">
    <property type="entry name" value="WCX_dom"/>
</dbReference>
<dbReference type="STRING" id="1600.LBAT_0738"/>